<evidence type="ECO:0000256" key="3">
    <source>
        <dbReference type="ARBA" id="ARBA00022801"/>
    </source>
</evidence>
<evidence type="ECO:0000256" key="7">
    <source>
        <dbReference type="SAM" id="Phobius"/>
    </source>
</evidence>
<dbReference type="PANTHER" id="PTHR12305:SF60">
    <property type="entry name" value="PHOSPHATIDYLINOSITOL 3,4,5-TRISPHOSPHATE 3-PHOSPHATASE TPTE2-RELATED"/>
    <property type="match status" value="1"/>
</dbReference>
<evidence type="ECO:0000259" key="11">
    <source>
        <dbReference type="PROSITE" id="PS51182"/>
    </source>
</evidence>
<proteinExistence type="predicted"/>
<evidence type="ECO:0000259" key="9">
    <source>
        <dbReference type="PROSITE" id="PS50056"/>
    </source>
</evidence>
<dbReference type="CDD" id="cd14510">
    <property type="entry name" value="PTP_VSP_TPTE"/>
    <property type="match status" value="1"/>
</dbReference>
<feature type="domain" description="Tyrosine specific protein phosphatases" evidence="9">
    <location>
        <begin position="358"/>
        <end position="421"/>
    </location>
</feature>
<dbReference type="SUPFAM" id="SSF81324">
    <property type="entry name" value="Voltage-gated potassium channels"/>
    <property type="match status" value="1"/>
</dbReference>
<evidence type="ECO:0000256" key="4">
    <source>
        <dbReference type="ARBA" id="ARBA00022989"/>
    </source>
</evidence>
<dbReference type="InterPro" id="IPR045102">
    <property type="entry name" value="PTP_VSP_TPTE"/>
</dbReference>
<dbReference type="InterPro" id="IPR029023">
    <property type="entry name" value="Tensin_phosphatase"/>
</dbReference>
<dbReference type="InterPro" id="IPR057023">
    <property type="entry name" value="PTP-SAK"/>
</dbReference>
<dbReference type="GO" id="GO:0048666">
    <property type="term" value="P:neuron development"/>
    <property type="evidence" value="ECO:0007669"/>
    <property type="project" value="UniProtKB-ARBA"/>
</dbReference>
<dbReference type="Gene3D" id="3.90.190.10">
    <property type="entry name" value="Protein tyrosine phosphatase superfamily"/>
    <property type="match status" value="1"/>
</dbReference>
<dbReference type="PANTHER" id="PTHR12305">
    <property type="entry name" value="PHOSPHATASE WITH HOMOLOGY TO TENSIN"/>
    <property type="match status" value="1"/>
</dbReference>
<feature type="domain" description="Tyrosine-protein phosphatase" evidence="8">
    <location>
        <begin position="340"/>
        <end position="439"/>
    </location>
</feature>
<dbReference type="InterPro" id="IPR005821">
    <property type="entry name" value="Ion_trans_dom"/>
</dbReference>
<dbReference type="PROSITE" id="PS51181">
    <property type="entry name" value="PPASE_TENSIN"/>
    <property type="match status" value="1"/>
</dbReference>
<dbReference type="GO" id="GO:0016020">
    <property type="term" value="C:membrane"/>
    <property type="evidence" value="ECO:0007669"/>
    <property type="project" value="UniProtKB-SubCell"/>
</dbReference>
<dbReference type="Proteomes" id="UP000318571">
    <property type="component" value="Chromosome 6"/>
</dbReference>
<dbReference type="STRING" id="6832.A0A553PQ12"/>
<dbReference type="PROSITE" id="PS00383">
    <property type="entry name" value="TYR_PHOSPHATASE_1"/>
    <property type="match status" value="1"/>
</dbReference>
<dbReference type="InterPro" id="IPR016130">
    <property type="entry name" value="Tyr_Pase_AS"/>
</dbReference>
<dbReference type="InterPro" id="IPR000242">
    <property type="entry name" value="PTP_cat"/>
</dbReference>
<feature type="domain" description="C2 tensin-type" evidence="11">
    <location>
        <begin position="455"/>
        <end position="612"/>
    </location>
</feature>
<dbReference type="GO" id="GO:0016314">
    <property type="term" value="F:phosphatidylinositol-3,4,5-trisphosphate 3-phosphatase activity"/>
    <property type="evidence" value="ECO:0007669"/>
    <property type="project" value="TreeGrafter"/>
</dbReference>
<feature type="domain" description="Phosphatase tensin-type" evidence="10">
    <location>
        <begin position="273"/>
        <end position="449"/>
    </location>
</feature>
<dbReference type="OMA" id="WFHTFFI"/>
<dbReference type="GO" id="GO:0004725">
    <property type="term" value="F:protein tyrosine phosphatase activity"/>
    <property type="evidence" value="ECO:0007669"/>
    <property type="project" value="InterPro"/>
</dbReference>
<evidence type="ECO:0000256" key="6">
    <source>
        <dbReference type="SAM" id="MobiDB-lite"/>
    </source>
</evidence>
<dbReference type="GO" id="GO:0005829">
    <property type="term" value="C:cytosol"/>
    <property type="evidence" value="ECO:0007669"/>
    <property type="project" value="TreeGrafter"/>
</dbReference>
<keyword evidence="13" id="KW-1185">Reference proteome</keyword>
<feature type="region of interest" description="Disordered" evidence="6">
    <location>
        <begin position="1"/>
        <end position="20"/>
    </location>
</feature>
<evidence type="ECO:0000256" key="1">
    <source>
        <dbReference type="ARBA" id="ARBA00004141"/>
    </source>
</evidence>
<dbReference type="InterPro" id="IPR051281">
    <property type="entry name" value="Dual-spec_lipid-protein_phosph"/>
</dbReference>
<dbReference type="Pfam" id="PF22784">
    <property type="entry name" value="PTP-SAK"/>
    <property type="match status" value="1"/>
</dbReference>
<dbReference type="GO" id="GO:0005216">
    <property type="term" value="F:monoatomic ion channel activity"/>
    <property type="evidence" value="ECO:0007669"/>
    <property type="project" value="InterPro"/>
</dbReference>
<evidence type="ECO:0000259" key="10">
    <source>
        <dbReference type="PROSITE" id="PS51181"/>
    </source>
</evidence>
<name>A0A553PQ12_TIGCA</name>
<dbReference type="Gene3D" id="2.60.40.1110">
    <property type="match status" value="1"/>
</dbReference>
<dbReference type="InterPro" id="IPR000387">
    <property type="entry name" value="Tyr_Pase_dom"/>
</dbReference>
<dbReference type="InterPro" id="IPR029021">
    <property type="entry name" value="Prot-tyrosine_phosphatase-like"/>
</dbReference>
<organism evidence="12 13">
    <name type="scientific">Tigriopus californicus</name>
    <name type="common">Marine copepod</name>
    <dbReference type="NCBI Taxonomy" id="6832"/>
    <lineage>
        <taxon>Eukaryota</taxon>
        <taxon>Metazoa</taxon>
        <taxon>Ecdysozoa</taxon>
        <taxon>Arthropoda</taxon>
        <taxon>Crustacea</taxon>
        <taxon>Multicrustacea</taxon>
        <taxon>Hexanauplia</taxon>
        <taxon>Copepoda</taxon>
        <taxon>Harpacticoida</taxon>
        <taxon>Harpacticidae</taxon>
        <taxon>Tigriopus</taxon>
    </lineage>
</organism>
<dbReference type="EMBL" id="VCGU01000002">
    <property type="protein sequence ID" value="TRY79756.1"/>
    <property type="molecule type" value="Genomic_DNA"/>
</dbReference>
<dbReference type="PROSITE" id="PS51182">
    <property type="entry name" value="C2_TENSIN"/>
    <property type="match status" value="1"/>
</dbReference>
<dbReference type="InterPro" id="IPR014020">
    <property type="entry name" value="Tensin_C2-dom"/>
</dbReference>
<dbReference type="Gene3D" id="1.20.120.350">
    <property type="entry name" value="Voltage-gated potassium channels. Chain C"/>
    <property type="match status" value="1"/>
</dbReference>
<sequence length="613" mass="71925">MMAEYQQVPTNSVEDNDPKGRMFQKNKALARAKDRRGSTAMSMNVRFKDQDNEDVISNTKFFLMEDNNNYNLAEEIELEELEAEDISSFNDPSKPPHKGCNCNYIRWCTLRFVIQSLLFRLFSFVLVIVDSFLIVTDIIIDCPPTLTSRIIEFIELGISSIFFLEVGIRIFALSPKVFFSWKHWFNISDFVIVLATCSISLVYTIVIENSIANGAFPNGSCDPEEDIEFLNFTKVLVLMRIFRFLRLIRLIRLYTEQYHIKRAIRQKVSQNKRRYQHGGVDLDLTYVTSRIIAMSFPSSGIMSWYRNPIREVSAFLNKHHGSNYRVYNLCNERTYNDSWFHNRVYRWPIDDHNVPTVNEMVDFVDEVVDWLCEDEDNIIAVHCKGGKGRTGTMICILLIEFEIFKDAMTSLEFFGQRRTDRNVSKQFQGVETASQIRYVTYFEKLRNLRQIYPEKIWMKMERMKISGIRRVGAGDGSDLSFQIAMGRTSCLYLSNDDPTKSWLYDRATDCLTIITPKCPKFANDVRIKFFCSSSTVPKIYEHCAFFFWFHTFFIDLDGGQESLDYKKVSYVPMKSEQRRLVLKREEIDNSHKETTWKIYRENFEIDIIFKVIS</sequence>
<dbReference type="SUPFAM" id="SSF49562">
    <property type="entry name" value="C2 domain (Calcium/lipid-binding domain, CaLB)"/>
    <property type="match status" value="1"/>
</dbReference>
<dbReference type="AlphaFoldDB" id="A0A553PQ12"/>
<dbReference type="PROSITE" id="PS50056">
    <property type="entry name" value="TYR_PHOSPHATASE_2"/>
    <property type="match status" value="1"/>
</dbReference>
<evidence type="ECO:0000313" key="12">
    <source>
        <dbReference type="EMBL" id="TRY79756.1"/>
    </source>
</evidence>
<evidence type="ECO:0008006" key="14">
    <source>
        <dbReference type="Google" id="ProtNLM"/>
    </source>
</evidence>
<dbReference type="SMART" id="SM01326">
    <property type="entry name" value="PTEN_C2"/>
    <property type="match status" value="1"/>
</dbReference>
<evidence type="ECO:0000313" key="13">
    <source>
        <dbReference type="Proteomes" id="UP000318571"/>
    </source>
</evidence>
<keyword evidence="2 7" id="KW-0812">Transmembrane</keyword>
<keyword evidence="5 7" id="KW-0472">Membrane</keyword>
<evidence type="ECO:0000256" key="5">
    <source>
        <dbReference type="ARBA" id="ARBA00023136"/>
    </source>
</evidence>
<keyword evidence="4 7" id="KW-1133">Transmembrane helix</keyword>
<gene>
    <name evidence="12" type="ORF">TCAL_10791</name>
</gene>
<dbReference type="OrthoDB" id="16692at2759"/>
<feature type="transmembrane region" description="Helical" evidence="7">
    <location>
        <begin position="184"/>
        <end position="207"/>
    </location>
</feature>
<accession>A0A553PQ12</accession>
<reference evidence="12 13" key="1">
    <citation type="journal article" date="2018" name="Nat. Ecol. Evol.">
        <title>Genomic signatures of mitonuclear coevolution across populations of Tigriopus californicus.</title>
        <authorList>
            <person name="Barreto F.S."/>
            <person name="Watson E.T."/>
            <person name="Lima T.G."/>
            <person name="Willett C.S."/>
            <person name="Edmands S."/>
            <person name="Li W."/>
            <person name="Burton R.S."/>
        </authorList>
    </citation>
    <scope>NUCLEOTIDE SEQUENCE [LARGE SCALE GENOMIC DNA]</scope>
    <source>
        <strain evidence="12 13">San Diego</strain>
    </source>
</reference>
<dbReference type="InterPro" id="IPR027359">
    <property type="entry name" value="Volt_channel_dom_sf"/>
</dbReference>
<comment type="subcellular location">
    <subcellularLocation>
        <location evidence="1">Membrane</location>
        <topology evidence="1">Multi-pass membrane protein</topology>
    </subcellularLocation>
</comment>
<dbReference type="InterPro" id="IPR035892">
    <property type="entry name" value="C2_domain_sf"/>
</dbReference>
<protein>
    <recommendedName>
        <fullName evidence="14">Phosphatidylinositol-3,4,5-trisphosphate 3-phosphatase</fullName>
    </recommendedName>
</protein>
<keyword evidence="3" id="KW-0378">Hydrolase</keyword>
<evidence type="ECO:0000256" key="2">
    <source>
        <dbReference type="ARBA" id="ARBA00022692"/>
    </source>
</evidence>
<dbReference type="SUPFAM" id="SSF52799">
    <property type="entry name" value="(Phosphotyrosine protein) phosphatases II"/>
    <property type="match status" value="1"/>
</dbReference>
<comment type="caution">
    <text evidence="12">The sequence shown here is derived from an EMBL/GenBank/DDBJ whole genome shotgun (WGS) entry which is preliminary data.</text>
</comment>
<dbReference type="Pfam" id="PF10409">
    <property type="entry name" value="PTEN_C2"/>
    <property type="match status" value="1"/>
</dbReference>
<feature type="transmembrane region" description="Helical" evidence="7">
    <location>
        <begin position="146"/>
        <end position="172"/>
    </location>
</feature>
<dbReference type="PROSITE" id="PS50055">
    <property type="entry name" value="TYR_PHOSPHATASE_PTP"/>
    <property type="match status" value="1"/>
</dbReference>
<feature type="transmembrane region" description="Helical" evidence="7">
    <location>
        <begin position="117"/>
        <end position="140"/>
    </location>
</feature>
<dbReference type="Pfam" id="PF00520">
    <property type="entry name" value="Ion_trans"/>
    <property type="match status" value="1"/>
</dbReference>
<evidence type="ECO:0000259" key="8">
    <source>
        <dbReference type="PROSITE" id="PS50055"/>
    </source>
</evidence>